<protein>
    <submittedName>
        <fullName evidence="2">Mitochondrial acidic protein mam33</fullName>
    </submittedName>
</protein>
<dbReference type="InterPro" id="IPR003428">
    <property type="entry name" value="MAM33"/>
</dbReference>
<comment type="caution">
    <text evidence="2">The sequence shown here is derived from an EMBL/GenBank/DDBJ whole genome shotgun (WGS) entry which is preliminary data.</text>
</comment>
<reference evidence="2" key="1">
    <citation type="submission" date="2022-10" db="EMBL/GenBank/DDBJ databases">
        <title>Culturing micro-colonial fungi from biological soil crusts in the Mojave desert and describing Neophaeococcomyces mojavensis, and introducing the new genera and species Taxawa tesnikishii.</title>
        <authorList>
            <person name="Kurbessoian T."/>
            <person name="Stajich J.E."/>
        </authorList>
    </citation>
    <scope>NUCLEOTIDE SEQUENCE</scope>
    <source>
        <strain evidence="2">TK_1</strain>
    </source>
</reference>
<dbReference type="SUPFAM" id="SSF54529">
    <property type="entry name" value="Mitochondrial glycoprotein MAM33-like"/>
    <property type="match status" value="1"/>
</dbReference>
<dbReference type="PANTHER" id="PTHR10826">
    <property type="entry name" value="COMPLEMENT COMPONENT 1"/>
    <property type="match status" value="1"/>
</dbReference>
<dbReference type="EMBL" id="JAPDRL010000072">
    <property type="protein sequence ID" value="KAJ9659761.1"/>
    <property type="molecule type" value="Genomic_DNA"/>
</dbReference>
<dbReference type="InterPro" id="IPR036561">
    <property type="entry name" value="MAM33_sf"/>
</dbReference>
<dbReference type="PANTHER" id="PTHR10826:SF1">
    <property type="entry name" value="COMPLEMENT COMPONENT 1 Q SUBCOMPONENT-BINDING PROTEIN, MITOCHONDRIAL"/>
    <property type="match status" value="1"/>
</dbReference>
<feature type="region of interest" description="Disordered" evidence="1">
    <location>
        <begin position="145"/>
        <end position="204"/>
    </location>
</feature>
<sequence length="320" mass="36021">MNSLRAIAHSIPRATSRLAVQTARKPSLLSISQASWRIPTSTRLAASFSTSQRLRQANEELVAKLEYELQTENENKDQGNYAAENIKEYLDNSPFSLEDKEGMEEVVLRRKYNDEDIEVKFSTADLMASVEEQDDVDDQAMFDEEEAREIQSSQSGGANTKGSVNQGRTSGGNIKVAPEDRIAPADRPELADEEGMGDEEGRQGMSFPVRVNVRVARQGKGAMVIEAVAQDGDMVIDNVFWYPDVAIADGKTAEQDWKKRSIYAGPSFGNLDEDLQVLLERYLEERGVDTKMALFLPDYIEYKENEEYIRWLGNLKKFVE</sequence>
<dbReference type="Pfam" id="PF02330">
    <property type="entry name" value="MAM33"/>
    <property type="match status" value="1"/>
</dbReference>
<evidence type="ECO:0000313" key="2">
    <source>
        <dbReference type="EMBL" id="KAJ9659761.1"/>
    </source>
</evidence>
<dbReference type="Proteomes" id="UP001172684">
    <property type="component" value="Unassembled WGS sequence"/>
</dbReference>
<gene>
    <name evidence="2" type="primary">MAM33</name>
    <name evidence="2" type="ORF">H2201_007197</name>
</gene>
<keyword evidence="3" id="KW-1185">Reference proteome</keyword>
<accession>A0ABQ9NN71</accession>
<feature type="compositionally biased region" description="Basic and acidic residues" evidence="1">
    <location>
        <begin position="177"/>
        <end position="190"/>
    </location>
</feature>
<feature type="compositionally biased region" description="Polar residues" evidence="1">
    <location>
        <begin position="150"/>
        <end position="172"/>
    </location>
</feature>
<proteinExistence type="predicted"/>
<name>A0ABQ9NN71_9PEZI</name>
<dbReference type="Gene3D" id="3.10.280.10">
    <property type="entry name" value="Mitochondrial glycoprotein"/>
    <property type="match status" value="1"/>
</dbReference>
<evidence type="ECO:0000313" key="3">
    <source>
        <dbReference type="Proteomes" id="UP001172684"/>
    </source>
</evidence>
<evidence type="ECO:0000256" key="1">
    <source>
        <dbReference type="SAM" id="MobiDB-lite"/>
    </source>
</evidence>
<organism evidence="2 3">
    <name type="scientific">Coniosporium apollinis</name>
    <dbReference type="NCBI Taxonomy" id="61459"/>
    <lineage>
        <taxon>Eukaryota</taxon>
        <taxon>Fungi</taxon>
        <taxon>Dikarya</taxon>
        <taxon>Ascomycota</taxon>
        <taxon>Pezizomycotina</taxon>
        <taxon>Dothideomycetes</taxon>
        <taxon>Dothideomycetes incertae sedis</taxon>
        <taxon>Coniosporium</taxon>
    </lineage>
</organism>